<evidence type="ECO:0000313" key="10">
    <source>
        <dbReference type="Proteomes" id="UP000053989"/>
    </source>
</evidence>
<accession>A0A0C3DX50</accession>
<dbReference type="Proteomes" id="UP000053989">
    <property type="component" value="Unassembled WGS sequence"/>
</dbReference>
<evidence type="ECO:0000256" key="4">
    <source>
        <dbReference type="ARBA" id="ARBA00022723"/>
    </source>
</evidence>
<evidence type="ECO:0000256" key="5">
    <source>
        <dbReference type="ARBA" id="ARBA00023002"/>
    </source>
</evidence>
<feature type="domain" description="Heme haloperoxidase family profile" evidence="8">
    <location>
        <begin position="50"/>
        <end position="260"/>
    </location>
</feature>
<dbReference type="OrthoDB" id="407298at2759"/>
<keyword evidence="5" id="KW-0560">Oxidoreductase</keyword>
<keyword evidence="2" id="KW-0575">Peroxidase</keyword>
<reference evidence="9 10" key="1">
    <citation type="submission" date="2014-04" db="EMBL/GenBank/DDBJ databases">
        <authorList>
            <consortium name="DOE Joint Genome Institute"/>
            <person name="Kuo A."/>
            <person name="Kohler A."/>
            <person name="Nagy L.G."/>
            <person name="Floudas D."/>
            <person name="Copeland A."/>
            <person name="Barry K.W."/>
            <person name="Cichocki N."/>
            <person name="Veneault-Fourrey C."/>
            <person name="LaButti K."/>
            <person name="Lindquist E.A."/>
            <person name="Lipzen A."/>
            <person name="Lundell T."/>
            <person name="Morin E."/>
            <person name="Murat C."/>
            <person name="Sun H."/>
            <person name="Tunlid A."/>
            <person name="Henrissat B."/>
            <person name="Grigoriev I.V."/>
            <person name="Hibbett D.S."/>
            <person name="Martin F."/>
            <person name="Nordberg H.P."/>
            <person name="Cantor M.N."/>
            <person name="Hua S.X."/>
        </authorList>
    </citation>
    <scope>NUCLEOTIDE SEQUENCE [LARGE SCALE GENOMIC DNA]</scope>
    <source>
        <strain evidence="9 10">Foug A</strain>
    </source>
</reference>
<dbReference type="GO" id="GO:0046872">
    <property type="term" value="F:metal ion binding"/>
    <property type="evidence" value="ECO:0007669"/>
    <property type="project" value="UniProtKB-KW"/>
</dbReference>
<evidence type="ECO:0000256" key="6">
    <source>
        <dbReference type="ARBA" id="ARBA00023004"/>
    </source>
</evidence>
<keyword evidence="10" id="KW-1185">Reference proteome</keyword>
<dbReference type="Gene3D" id="1.10.489.10">
    <property type="entry name" value="Chloroperoxidase-like"/>
    <property type="match status" value="1"/>
</dbReference>
<keyword evidence="3" id="KW-0349">Heme</keyword>
<evidence type="ECO:0000256" key="1">
    <source>
        <dbReference type="ARBA" id="ARBA00001970"/>
    </source>
</evidence>
<keyword evidence="6" id="KW-0408">Iron</keyword>
<evidence type="ECO:0000259" key="8">
    <source>
        <dbReference type="PROSITE" id="PS51405"/>
    </source>
</evidence>
<name>A0A0C3DX50_9AGAM</name>
<dbReference type="EMBL" id="KN822061">
    <property type="protein sequence ID" value="KIM60496.1"/>
    <property type="molecule type" value="Genomic_DNA"/>
</dbReference>
<comment type="similarity">
    <text evidence="7">Belongs to the chloroperoxidase family.</text>
</comment>
<dbReference type="PROSITE" id="PS51405">
    <property type="entry name" value="HEME_HALOPEROXIDASE"/>
    <property type="match status" value="1"/>
</dbReference>
<dbReference type="AlphaFoldDB" id="A0A0C3DX50"/>
<dbReference type="PANTHER" id="PTHR33577">
    <property type="entry name" value="STERIGMATOCYSTIN BIOSYNTHESIS PEROXIDASE STCC-RELATED"/>
    <property type="match status" value="1"/>
</dbReference>
<gene>
    <name evidence="9" type="ORF">SCLCIDRAFT_123962</name>
</gene>
<evidence type="ECO:0000256" key="3">
    <source>
        <dbReference type="ARBA" id="ARBA00022617"/>
    </source>
</evidence>
<dbReference type="InterPro" id="IPR036851">
    <property type="entry name" value="Chloroperoxidase-like_sf"/>
</dbReference>
<dbReference type="Pfam" id="PF01328">
    <property type="entry name" value="Peroxidase_2"/>
    <property type="match status" value="1"/>
</dbReference>
<evidence type="ECO:0000313" key="9">
    <source>
        <dbReference type="EMBL" id="KIM60496.1"/>
    </source>
</evidence>
<dbReference type="SUPFAM" id="SSF47571">
    <property type="entry name" value="Cloroperoxidase"/>
    <property type="match status" value="1"/>
</dbReference>
<dbReference type="InterPro" id="IPR000028">
    <property type="entry name" value="Chloroperoxidase"/>
</dbReference>
<dbReference type="PANTHER" id="PTHR33577:SF18">
    <property type="entry name" value="HEME HALOPEROXIDASE FAMILY PROFILE DOMAIN-CONTAINING PROTEIN"/>
    <property type="match status" value="1"/>
</dbReference>
<dbReference type="STRING" id="1036808.A0A0C3DX50"/>
<dbReference type="InParanoid" id="A0A0C3DX50"/>
<sequence length="286" mass="32243">MDSLTTPIYKFVLYSGIFTWDATLALVNLVRFKRPVGRVTPEGHPGYGGYWPEHRPPQEGDSRCSCPALNAMANHGIISRTGRGIKFTDLSETVGTTYNFSPSFCSFVPHYAAFMLNKSYYKDTFDLEELDLHNGIEHDASLTRLDAAFQQKQGEKHIPFVEELLSFATGKDKEGRTLLTISDMSKILGKRRSECRANNKEFSLSFFHKVFGSANSSTMLEIFGGRVDDLRTVLLEERLPEGWESRVRQPYGLTMLAFNGTVMPVEWGIRESKHVANPVDARVSEN</sequence>
<reference evidence="10" key="2">
    <citation type="submission" date="2015-01" db="EMBL/GenBank/DDBJ databases">
        <title>Evolutionary Origins and Diversification of the Mycorrhizal Mutualists.</title>
        <authorList>
            <consortium name="DOE Joint Genome Institute"/>
            <consortium name="Mycorrhizal Genomics Consortium"/>
            <person name="Kohler A."/>
            <person name="Kuo A."/>
            <person name="Nagy L.G."/>
            <person name="Floudas D."/>
            <person name="Copeland A."/>
            <person name="Barry K.W."/>
            <person name="Cichocki N."/>
            <person name="Veneault-Fourrey C."/>
            <person name="LaButti K."/>
            <person name="Lindquist E.A."/>
            <person name="Lipzen A."/>
            <person name="Lundell T."/>
            <person name="Morin E."/>
            <person name="Murat C."/>
            <person name="Riley R."/>
            <person name="Ohm R."/>
            <person name="Sun H."/>
            <person name="Tunlid A."/>
            <person name="Henrissat B."/>
            <person name="Grigoriev I.V."/>
            <person name="Hibbett D.S."/>
            <person name="Martin F."/>
        </authorList>
    </citation>
    <scope>NUCLEOTIDE SEQUENCE [LARGE SCALE GENOMIC DNA]</scope>
    <source>
        <strain evidence="10">Foug A</strain>
    </source>
</reference>
<proteinExistence type="inferred from homology"/>
<dbReference type="HOGENOM" id="CLU_050230_1_0_1"/>
<evidence type="ECO:0000256" key="7">
    <source>
        <dbReference type="ARBA" id="ARBA00025795"/>
    </source>
</evidence>
<organism evidence="9 10">
    <name type="scientific">Scleroderma citrinum Foug A</name>
    <dbReference type="NCBI Taxonomy" id="1036808"/>
    <lineage>
        <taxon>Eukaryota</taxon>
        <taxon>Fungi</taxon>
        <taxon>Dikarya</taxon>
        <taxon>Basidiomycota</taxon>
        <taxon>Agaricomycotina</taxon>
        <taxon>Agaricomycetes</taxon>
        <taxon>Agaricomycetidae</taxon>
        <taxon>Boletales</taxon>
        <taxon>Sclerodermatineae</taxon>
        <taxon>Sclerodermataceae</taxon>
        <taxon>Scleroderma</taxon>
    </lineage>
</organism>
<protein>
    <recommendedName>
        <fullName evidence="8">Heme haloperoxidase family profile domain-containing protein</fullName>
    </recommendedName>
</protein>
<dbReference type="GO" id="GO:0004601">
    <property type="term" value="F:peroxidase activity"/>
    <property type="evidence" value="ECO:0007669"/>
    <property type="project" value="UniProtKB-KW"/>
</dbReference>
<comment type="cofactor">
    <cofactor evidence="1">
        <name>heme b</name>
        <dbReference type="ChEBI" id="CHEBI:60344"/>
    </cofactor>
</comment>
<evidence type="ECO:0000256" key="2">
    <source>
        <dbReference type="ARBA" id="ARBA00022559"/>
    </source>
</evidence>
<keyword evidence="4" id="KW-0479">Metal-binding</keyword>